<evidence type="ECO:0000313" key="2">
    <source>
        <dbReference type="EMBL" id="GCE15157.1"/>
    </source>
</evidence>
<organism evidence="2 3">
    <name type="scientific">Tengunoibacter tsumagoiensis</name>
    <dbReference type="NCBI Taxonomy" id="2014871"/>
    <lineage>
        <taxon>Bacteria</taxon>
        <taxon>Bacillati</taxon>
        <taxon>Chloroflexota</taxon>
        <taxon>Ktedonobacteria</taxon>
        <taxon>Ktedonobacterales</taxon>
        <taxon>Dictyobacteraceae</taxon>
        <taxon>Tengunoibacter</taxon>
    </lineage>
</organism>
<evidence type="ECO:0000256" key="1">
    <source>
        <dbReference type="SAM" id="MobiDB-lite"/>
    </source>
</evidence>
<name>A0A402A7M0_9CHLR</name>
<evidence type="ECO:0000313" key="3">
    <source>
        <dbReference type="Proteomes" id="UP000287352"/>
    </source>
</evidence>
<reference evidence="3" key="1">
    <citation type="submission" date="2018-12" db="EMBL/GenBank/DDBJ databases">
        <title>Tengunoibacter tsumagoiensis gen. nov., sp. nov., Dictyobacter kobayashii sp. nov., D. alpinus sp. nov., and D. joshuensis sp. nov. and description of Dictyobacteraceae fam. nov. within the order Ktedonobacterales isolated from Tengu-no-mugimeshi.</title>
        <authorList>
            <person name="Wang C.M."/>
            <person name="Zheng Y."/>
            <person name="Sakai Y."/>
            <person name="Toyoda A."/>
            <person name="Minakuchi Y."/>
            <person name="Abe K."/>
            <person name="Yokota A."/>
            <person name="Yabe S."/>
        </authorList>
    </citation>
    <scope>NUCLEOTIDE SEQUENCE [LARGE SCALE GENOMIC DNA]</scope>
    <source>
        <strain evidence="3">Uno3</strain>
    </source>
</reference>
<dbReference type="Proteomes" id="UP000287352">
    <property type="component" value="Unassembled WGS sequence"/>
</dbReference>
<proteinExistence type="predicted"/>
<dbReference type="RefSeq" id="WP_174719976.1">
    <property type="nucleotide sequence ID" value="NZ_BIFR01000002.1"/>
</dbReference>
<keyword evidence="3" id="KW-1185">Reference proteome</keyword>
<evidence type="ECO:0008006" key="4">
    <source>
        <dbReference type="Google" id="ProtNLM"/>
    </source>
</evidence>
<accession>A0A402A7M0</accession>
<dbReference type="GO" id="GO:0003676">
    <property type="term" value="F:nucleic acid binding"/>
    <property type="evidence" value="ECO:0007669"/>
    <property type="project" value="InterPro"/>
</dbReference>
<dbReference type="AlphaFoldDB" id="A0A402A7M0"/>
<dbReference type="InterPro" id="IPR036397">
    <property type="entry name" value="RNaseH_sf"/>
</dbReference>
<dbReference type="Gene3D" id="3.30.420.10">
    <property type="entry name" value="Ribonuclease H-like superfamily/Ribonuclease H"/>
    <property type="match status" value="1"/>
</dbReference>
<dbReference type="EMBL" id="BIFR01000002">
    <property type="protein sequence ID" value="GCE15157.1"/>
    <property type="molecule type" value="Genomic_DNA"/>
</dbReference>
<gene>
    <name evidence="2" type="ORF">KTT_50160</name>
</gene>
<comment type="caution">
    <text evidence="2">The sequence shown here is derived from an EMBL/GenBank/DDBJ whole genome shotgun (WGS) entry which is preliminary data.</text>
</comment>
<protein>
    <recommendedName>
        <fullName evidence="4">Tc1-like transposase DDE domain-containing protein</fullName>
    </recommendedName>
</protein>
<sequence>MPSKHGDANFSYTLFLPSNSSDLSPIEEAFSKLKVALRRVGARTRESLQEAIGQALLTITPQDAIGWFQHCGYCSLAQGLLEKGSTVPQEHPFDPVPENAIMPPRLGSCS</sequence>
<feature type="region of interest" description="Disordered" evidence="1">
    <location>
        <begin position="88"/>
        <end position="110"/>
    </location>
</feature>